<dbReference type="InterPro" id="IPR033469">
    <property type="entry name" value="CYTH-like_dom_sf"/>
</dbReference>
<dbReference type="InterPro" id="IPR039013">
    <property type="entry name" value="YgiF"/>
</dbReference>
<dbReference type="PANTHER" id="PTHR39569:SF1">
    <property type="entry name" value="INORGANIC TRIPHOSPHATASE"/>
    <property type="match status" value="1"/>
</dbReference>
<dbReference type="InterPro" id="IPR023577">
    <property type="entry name" value="CYTH_domain"/>
</dbReference>
<dbReference type="Proteomes" id="UP000761574">
    <property type="component" value="Unassembled WGS sequence"/>
</dbReference>
<sequence length="494" mass="55214">MAAEIELKLFFPKSAREALISLLNSLPHSESKGVKHLSNSYFDTPDLQLRQWDMGLRIRGCDGHYEQTIKTAGSVEGGVHSRPEYNIDIDQPKVDLSRFPSKIWPLGADIDKVQRRLTSLFDTDFSRMIWHIYLQDSLVEVALDIGTVCANGVSEPICEIEFELLAGQTQALLILGEQVTKQIPARLGRASKAQRGYCLAAMASPPPLEPLDVIALGDNATPKQALLTVLSIGLERWQLLEALVLESSESVEQSELAYRLRACIRLLRSTLMQFGLLDESLLQAFSRLEQHLAPVDLSLGYRTLLTQRATLLTTLPQVEAVEPLITEALAALDLPSMMQTMLADNAYGHLQLKLVNLLFACREGLLPLNLSSELVQFANHQLEDSWRQMCTMMSAERTWNCDDLLSLGKALEESHLVGIAYGDLYRVKLRSLFCAPWNDLAQGVRTLYAYQCLAKLATAKGIALQPWLDSQQQSLLVAMEHSRRSALKATPFWR</sequence>
<proteinExistence type="predicted"/>
<keyword evidence="4" id="KW-1185">Reference proteome</keyword>
<dbReference type="CDD" id="cd07756">
    <property type="entry name" value="CYTH-like_Pase_CHAD"/>
    <property type="match status" value="1"/>
</dbReference>
<dbReference type="Pfam" id="PF01928">
    <property type="entry name" value="CYTH"/>
    <property type="match status" value="1"/>
</dbReference>
<evidence type="ECO:0000313" key="4">
    <source>
        <dbReference type="Proteomes" id="UP000761574"/>
    </source>
</evidence>
<feature type="domain" description="CHAD" evidence="2">
    <location>
        <begin position="219"/>
        <end position="472"/>
    </location>
</feature>
<dbReference type="PROSITE" id="PS51708">
    <property type="entry name" value="CHAD"/>
    <property type="match status" value="1"/>
</dbReference>
<dbReference type="EMBL" id="BPFB01000024">
    <property type="protein sequence ID" value="GIU47654.1"/>
    <property type="molecule type" value="Genomic_DNA"/>
</dbReference>
<dbReference type="PANTHER" id="PTHR39569">
    <property type="entry name" value="INORGANIC TRIPHOSPHATASE"/>
    <property type="match status" value="1"/>
</dbReference>
<dbReference type="InterPro" id="IPR007899">
    <property type="entry name" value="CHAD_dom"/>
</dbReference>
<dbReference type="RefSeq" id="WP_119978491.1">
    <property type="nucleotide sequence ID" value="NZ_BPFB01000024.1"/>
</dbReference>
<dbReference type="SMART" id="SM01118">
    <property type="entry name" value="CYTH"/>
    <property type="match status" value="1"/>
</dbReference>
<dbReference type="PROSITE" id="PS51707">
    <property type="entry name" value="CYTH"/>
    <property type="match status" value="1"/>
</dbReference>
<gene>
    <name evidence="3" type="primary">ygiF</name>
    <name evidence="3" type="ORF">TUM4630_22140</name>
</gene>
<feature type="domain" description="CYTH" evidence="1">
    <location>
        <begin position="2"/>
        <end position="203"/>
    </location>
</feature>
<protein>
    <submittedName>
        <fullName evidence="3">Adenylate cyclase</fullName>
    </submittedName>
</protein>
<name>A0ABQ4PJ19_9GAMM</name>
<evidence type="ECO:0000259" key="2">
    <source>
        <dbReference type="PROSITE" id="PS51708"/>
    </source>
</evidence>
<comment type="caution">
    <text evidence="3">The sequence shown here is derived from an EMBL/GenBank/DDBJ whole genome shotgun (WGS) entry which is preliminary data.</text>
</comment>
<reference evidence="3 4" key="1">
    <citation type="submission" date="2021-05" db="EMBL/GenBank/DDBJ databases">
        <title>Molecular characterization for Shewanella algae harboring chromosomal blaOXA-55-like strains isolated from clinical and environment sample.</title>
        <authorList>
            <person name="Ohama Y."/>
            <person name="Aoki K."/>
            <person name="Harada S."/>
            <person name="Moriya K."/>
            <person name="Ishii Y."/>
            <person name="Tateda K."/>
        </authorList>
    </citation>
    <scope>NUCLEOTIDE SEQUENCE [LARGE SCALE GENOMIC DNA]</scope>
    <source>
        <strain evidence="3 4">LMG 23746</strain>
    </source>
</reference>
<evidence type="ECO:0000313" key="3">
    <source>
        <dbReference type="EMBL" id="GIU47654.1"/>
    </source>
</evidence>
<dbReference type="SUPFAM" id="SSF55154">
    <property type="entry name" value="CYTH-like phosphatases"/>
    <property type="match status" value="1"/>
</dbReference>
<organism evidence="3 4">
    <name type="scientific">Shewanella algidipiscicola</name>
    <dbReference type="NCBI Taxonomy" id="614070"/>
    <lineage>
        <taxon>Bacteria</taxon>
        <taxon>Pseudomonadati</taxon>
        <taxon>Pseudomonadota</taxon>
        <taxon>Gammaproteobacteria</taxon>
        <taxon>Alteromonadales</taxon>
        <taxon>Shewanellaceae</taxon>
        <taxon>Shewanella</taxon>
    </lineage>
</organism>
<evidence type="ECO:0000259" key="1">
    <source>
        <dbReference type="PROSITE" id="PS51707"/>
    </source>
</evidence>
<dbReference type="Gene3D" id="2.40.320.10">
    <property type="entry name" value="Hypothetical Protein Pfu-838710-001"/>
    <property type="match status" value="1"/>
</dbReference>
<accession>A0ABQ4PJ19</accession>